<sequence>MSKVSAKSFDPGLQFDIMDNDDFENDDLVEFQHFYYSQLTKYSKHIRDSYLFSEVTNRFPQEIRDFQEECQLLPESVDYFFQLLNKSFNIEEDLILTYIQCIDLLKISKHLQVRKLFFNINQYIKSRNIDVDFAIQMVEYEIKTRKEMNNYDIEISNEVESLLIDKINKCFTNEKFKNLPIQIIYRVIKQCSPDSIDSDKLFDVIVSSLSKFCVLFPFLDLQKLSEDRLDDLCRMYSKSNEDTQHYYDYLKCNLNLINEINDRKKNLEKMSAEQQNKLQGQLDEQQDKVKDLESKIELLQSRFNESEKANCKLQSQLDDSKEKNDEQQEKMKDLESKIELLQNQVNDSNNVNSEQLNKMKDLENLITQLQNKLENQEKEHEKISLFEGQIVASVEKGILINAEINLKTRGGTLDTSKSKVIVSTSDAKCLGCEAYEKGEPITSLHMKTAFACGTGTYYVRCIAFNSDGESNEIVSNPVTTTLSSLTFEYDEQKKPAIISLPRGQYKLEVWGAKGGDSTGDGISDGGKRGRGQTAKGGLGGYSRGILSLSKNETVYVYVGEEGKPSNSPDGLSTNGGFPDGGGTRTGHYESYTTVPGTGGGSTSIRIGSDTDYNRVIVAGGGGGASGSCSWADPGGFGGGLNGGNCSNENSLRDQGAGTQTGSTEGLGNGQNGDKGLFGKGATGKYKQGVDSGGGGGGGWYGGGSGGYGANTLASSGGGGSGWTFTKSSMEVWEKGDPSKASNFALDGQYYLKDAACIAGDQEFPRKDGNGNERGHSGNGFAKITPL</sequence>
<dbReference type="Gene3D" id="1.10.287.1490">
    <property type="match status" value="1"/>
</dbReference>
<evidence type="ECO:0000256" key="7">
    <source>
        <dbReference type="ARBA" id="ARBA00022741"/>
    </source>
</evidence>
<keyword evidence="13" id="KW-1015">Disulfide bond</keyword>
<evidence type="ECO:0000256" key="2">
    <source>
        <dbReference type="ARBA" id="ARBA00011902"/>
    </source>
</evidence>
<protein>
    <recommendedName>
        <fullName evidence="2">receptor protein-tyrosine kinase</fullName>
        <ecNumber evidence="2">2.7.10.1</ecNumber>
    </recommendedName>
</protein>
<evidence type="ECO:0000256" key="8">
    <source>
        <dbReference type="ARBA" id="ARBA00022777"/>
    </source>
</evidence>
<evidence type="ECO:0000256" key="14">
    <source>
        <dbReference type="ARBA" id="ARBA00023170"/>
    </source>
</evidence>
<gene>
    <name evidence="19" type="ORF">M9Y10_042765</name>
</gene>
<evidence type="ECO:0000256" key="3">
    <source>
        <dbReference type="ARBA" id="ARBA00022475"/>
    </source>
</evidence>
<dbReference type="EC" id="2.7.10.1" evidence="2"/>
<evidence type="ECO:0000256" key="1">
    <source>
        <dbReference type="ARBA" id="ARBA00004251"/>
    </source>
</evidence>
<keyword evidence="3" id="KW-1003">Cell membrane</keyword>
<evidence type="ECO:0000256" key="6">
    <source>
        <dbReference type="ARBA" id="ARBA00022729"/>
    </source>
</evidence>
<evidence type="ECO:0000256" key="4">
    <source>
        <dbReference type="ARBA" id="ARBA00022679"/>
    </source>
</evidence>
<keyword evidence="12" id="KW-0829">Tyrosine-protein kinase</keyword>
<evidence type="ECO:0000313" key="20">
    <source>
        <dbReference type="Proteomes" id="UP001470230"/>
    </source>
</evidence>
<reference evidence="19 20" key="1">
    <citation type="submission" date="2024-04" db="EMBL/GenBank/DDBJ databases">
        <title>Tritrichomonas musculus Genome.</title>
        <authorList>
            <person name="Alves-Ferreira E."/>
            <person name="Grigg M."/>
            <person name="Lorenzi H."/>
            <person name="Galac M."/>
        </authorList>
    </citation>
    <scope>NUCLEOTIDE SEQUENCE [LARGE SCALE GENOMIC DNA]</scope>
    <source>
        <strain evidence="19 20">EAF2021</strain>
    </source>
</reference>
<evidence type="ECO:0000313" key="19">
    <source>
        <dbReference type="EMBL" id="KAK8883668.1"/>
    </source>
</evidence>
<keyword evidence="14" id="KW-0675">Receptor</keyword>
<evidence type="ECO:0000256" key="16">
    <source>
        <dbReference type="SAM" id="Coils"/>
    </source>
</evidence>
<keyword evidence="7" id="KW-0547">Nucleotide-binding</keyword>
<dbReference type="Pfam" id="PF12810">
    <property type="entry name" value="ALK_LTK_GRD"/>
    <property type="match status" value="1"/>
</dbReference>
<comment type="caution">
    <text evidence="19">The sequence shown here is derived from an EMBL/GenBank/DDBJ whole genome shotgun (WGS) entry which is preliminary data.</text>
</comment>
<comment type="subcellular location">
    <subcellularLocation>
        <location evidence="1">Cell membrane</location>
        <topology evidence="1">Single-pass type I membrane protein</topology>
    </subcellularLocation>
</comment>
<feature type="region of interest" description="Disordered" evidence="17">
    <location>
        <begin position="647"/>
        <end position="674"/>
    </location>
</feature>
<proteinExistence type="predicted"/>
<keyword evidence="11" id="KW-0472">Membrane</keyword>
<keyword evidence="8" id="KW-0418">Kinase</keyword>
<keyword evidence="15" id="KW-0325">Glycoprotein</keyword>
<feature type="compositionally biased region" description="Gly residues" evidence="17">
    <location>
        <begin position="664"/>
        <end position="674"/>
    </location>
</feature>
<evidence type="ECO:0000259" key="18">
    <source>
        <dbReference type="Pfam" id="PF12810"/>
    </source>
</evidence>
<feature type="region of interest" description="Disordered" evidence="17">
    <location>
        <begin position="517"/>
        <end position="536"/>
    </location>
</feature>
<evidence type="ECO:0000256" key="15">
    <source>
        <dbReference type="ARBA" id="ARBA00023180"/>
    </source>
</evidence>
<dbReference type="InterPro" id="IPR055163">
    <property type="entry name" value="ALK/LTK-like_GRD"/>
</dbReference>
<accession>A0ABR2JYT2</accession>
<feature type="coiled-coil region" evidence="16">
    <location>
        <begin position="253"/>
        <end position="386"/>
    </location>
</feature>
<keyword evidence="6" id="KW-0732">Signal</keyword>
<keyword evidence="4" id="KW-0808">Transferase</keyword>
<evidence type="ECO:0000256" key="11">
    <source>
        <dbReference type="ARBA" id="ARBA00023136"/>
    </source>
</evidence>
<evidence type="ECO:0000256" key="17">
    <source>
        <dbReference type="SAM" id="MobiDB-lite"/>
    </source>
</evidence>
<dbReference type="Proteomes" id="UP001470230">
    <property type="component" value="Unassembled WGS sequence"/>
</dbReference>
<feature type="region of interest" description="Disordered" evidence="17">
    <location>
        <begin position="761"/>
        <end position="786"/>
    </location>
</feature>
<keyword evidence="9" id="KW-0067">ATP-binding</keyword>
<evidence type="ECO:0000256" key="5">
    <source>
        <dbReference type="ARBA" id="ARBA00022692"/>
    </source>
</evidence>
<dbReference type="EMBL" id="JAPFFF010000008">
    <property type="protein sequence ID" value="KAK8883668.1"/>
    <property type="molecule type" value="Genomic_DNA"/>
</dbReference>
<feature type="domain" description="ALK/LTK-like glycine-rich" evidence="18">
    <location>
        <begin position="498"/>
        <end position="785"/>
    </location>
</feature>
<evidence type="ECO:0000256" key="13">
    <source>
        <dbReference type="ARBA" id="ARBA00023157"/>
    </source>
</evidence>
<evidence type="ECO:0000256" key="10">
    <source>
        <dbReference type="ARBA" id="ARBA00022989"/>
    </source>
</evidence>
<keyword evidence="5" id="KW-0812">Transmembrane</keyword>
<feature type="compositionally biased region" description="Basic and acidic residues" evidence="17">
    <location>
        <begin position="762"/>
        <end position="775"/>
    </location>
</feature>
<evidence type="ECO:0000256" key="12">
    <source>
        <dbReference type="ARBA" id="ARBA00023137"/>
    </source>
</evidence>
<keyword evidence="20" id="KW-1185">Reference proteome</keyword>
<keyword evidence="16" id="KW-0175">Coiled coil</keyword>
<evidence type="ECO:0000256" key="9">
    <source>
        <dbReference type="ARBA" id="ARBA00022840"/>
    </source>
</evidence>
<keyword evidence="10" id="KW-1133">Transmembrane helix</keyword>
<name>A0ABR2JYT2_9EUKA</name>
<organism evidence="19 20">
    <name type="scientific">Tritrichomonas musculus</name>
    <dbReference type="NCBI Taxonomy" id="1915356"/>
    <lineage>
        <taxon>Eukaryota</taxon>
        <taxon>Metamonada</taxon>
        <taxon>Parabasalia</taxon>
        <taxon>Tritrichomonadida</taxon>
        <taxon>Tritrichomonadidae</taxon>
        <taxon>Tritrichomonas</taxon>
    </lineage>
</organism>